<comment type="caution">
    <text evidence="7">The sequence shown here is derived from an EMBL/GenBank/DDBJ whole genome shotgun (WGS) entry which is preliminary data.</text>
</comment>
<evidence type="ECO:0000256" key="4">
    <source>
        <dbReference type="ARBA" id="ARBA00022840"/>
    </source>
</evidence>
<keyword evidence="1" id="KW-0547">Nucleotide-binding</keyword>
<feature type="compositionally biased region" description="Low complexity" evidence="5">
    <location>
        <begin position="25"/>
        <end position="39"/>
    </location>
</feature>
<feature type="region of interest" description="Disordered" evidence="5">
    <location>
        <begin position="23"/>
        <end position="69"/>
    </location>
</feature>
<evidence type="ECO:0000256" key="1">
    <source>
        <dbReference type="ARBA" id="ARBA00022741"/>
    </source>
</evidence>
<dbReference type="PROSITE" id="PS51192">
    <property type="entry name" value="HELICASE_ATP_BIND_1"/>
    <property type="match status" value="1"/>
</dbReference>
<feature type="domain" description="Helicase ATP-binding" evidence="6">
    <location>
        <begin position="137"/>
        <end position="293"/>
    </location>
</feature>
<evidence type="ECO:0000259" key="6">
    <source>
        <dbReference type="PROSITE" id="PS51192"/>
    </source>
</evidence>
<dbReference type="FunFam" id="3.40.50.300:FF:000083">
    <property type="entry name" value="ATP-dependent RNA helicase DOB1"/>
    <property type="match status" value="1"/>
</dbReference>
<dbReference type="STRING" id="35525.A0A164J1A6"/>
<accession>A0A164J1A6</accession>
<keyword evidence="4" id="KW-0067">ATP-binding</keyword>
<dbReference type="AlphaFoldDB" id="A0A164J1A6"/>
<dbReference type="PANTHER" id="PTHR12131">
    <property type="entry name" value="ATP-DEPENDENT RNA AND DNA HELICASE"/>
    <property type="match status" value="1"/>
</dbReference>
<dbReference type="PANTHER" id="PTHR12131:SF7">
    <property type="entry name" value="EXOSOME RNA HELICASE MTR4"/>
    <property type="match status" value="1"/>
</dbReference>
<proteinExistence type="predicted"/>
<dbReference type="GO" id="GO:0005524">
    <property type="term" value="F:ATP binding"/>
    <property type="evidence" value="ECO:0007669"/>
    <property type="project" value="UniProtKB-KW"/>
</dbReference>
<name>A0A164J1A6_9CRUS</name>
<dbReference type="Gene3D" id="3.40.50.300">
    <property type="entry name" value="P-loop containing nucleotide triphosphate hydrolases"/>
    <property type="match status" value="1"/>
</dbReference>
<dbReference type="GO" id="GO:0004386">
    <property type="term" value="F:helicase activity"/>
    <property type="evidence" value="ECO:0007669"/>
    <property type="project" value="UniProtKB-KW"/>
</dbReference>
<evidence type="ECO:0000256" key="5">
    <source>
        <dbReference type="SAM" id="MobiDB-lite"/>
    </source>
</evidence>
<evidence type="ECO:0000313" key="8">
    <source>
        <dbReference type="Proteomes" id="UP000076858"/>
    </source>
</evidence>
<dbReference type="EMBL" id="LRGB01006008">
    <property type="protein sequence ID" value="KZS01849.1"/>
    <property type="molecule type" value="Genomic_DNA"/>
</dbReference>
<keyword evidence="8" id="KW-1185">Reference proteome</keyword>
<dbReference type="Proteomes" id="UP000076858">
    <property type="component" value="Unassembled WGS sequence"/>
</dbReference>
<dbReference type="OrthoDB" id="64767at2759"/>
<organism evidence="7 8">
    <name type="scientific">Daphnia magna</name>
    <dbReference type="NCBI Taxonomy" id="35525"/>
    <lineage>
        <taxon>Eukaryota</taxon>
        <taxon>Metazoa</taxon>
        <taxon>Ecdysozoa</taxon>
        <taxon>Arthropoda</taxon>
        <taxon>Crustacea</taxon>
        <taxon>Branchiopoda</taxon>
        <taxon>Diplostraca</taxon>
        <taxon>Cladocera</taxon>
        <taxon>Anomopoda</taxon>
        <taxon>Daphniidae</taxon>
        <taxon>Daphnia</taxon>
    </lineage>
</organism>
<dbReference type="InterPro" id="IPR011545">
    <property type="entry name" value="DEAD/DEAH_box_helicase_dom"/>
</dbReference>
<dbReference type="GO" id="GO:0000460">
    <property type="term" value="P:maturation of 5.8S rRNA"/>
    <property type="evidence" value="ECO:0007669"/>
    <property type="project" value="TreeGrafter"/>
</dbReference>
<dbReference type="Pfam" id="PF00270">
    <property type="entry name" value="DEAD"/>
    <property type="match status" value="1"/>
</dbReference>
<dbReference type="GO" id="GO:0005634">
    <property type="term" value="C:nucleus"/>
    <property type="evidence" value="ECO:0007669"/>
    <property type="project" value="TreeGrafter"/>
</dbReference>
<dbReference type="GO" id="GO:0003676">
    <property type="term" value="F:nucleic acid binding"/>
    <property type="evidence" value="ECO:0007669"/>
    <property type="project" value="InterPro"/>
</dbReference>
<dbReference type="InterPro" id="IPR050699">
    <property type="entry name" value="RNA-DNA_Helicase"/>
</dbReference>
<dbReference type="InterPro" id="IPR027417">
    <property type="entry name" value="P-loop_NTPase"/>
</dbReference>
<evidence type="ECO:0000313" key="7">
    <source>
        <dbReference type="EMBL" id="KZS01849.1"/>
    </source>
</evidence>
<feature type="non-terminal residue" evidence="7">
    <location>
        <position position="293"/>
    </location>
</feature>
<evidence type="ECO:0000256" key="2">
    <source>
        <dbReference type="ARBA" id="ARBA00022801"/>
    </source>
</evidence>
<keyword evidence="3" id="KW-0347">Helicase</keyword>
<dbReference type="SUPFAM" id="SSF52540">
    <property type="entry name" value="P-loop containing nucleoside triphosphate hydrolases"/>
    <property type="match status" value="1"/>
</dbReference>
<dbReference type="InterPro" id="IPR014001">
    <property type="entry name" value="Helicase_ATP-bd"/>
</dbReference>
<keyword evidence="2" id="KW-0378">Hydrolase</keyword>
<dbReference type="SMART" id="SM00487">
    <property type="entry name" value="DEXDc"/>
    <property type="match status" value="1"/>
</dbReference>
<gene>
    <name evidence="7" type="ORF">APZ42_001366</name>
</gene>
<reference evidence="7 8" key="1">
    <citation type="submission" date="2016-03" db="EMBL/GenBank/DDBJ databases">
        <title>EvidentialGene: Evidence-directed Construction of Genes on Genomes.</title>
        <authorList>
            <person name="Gilbert D.G."/>
            <person name="Choi J.-H."/>
            <person name="Mockaitis K."/>
            <person name="Colbourne J."/>
            <person name="Pfrender M."/>
        </authorList>
    </citation>
    <scope>NUCLEOTIDE SEQUENCE [LARGE SCALE GENOMIC DNA]</scope>
    <source>
        <strain evidence="7 8">Xinb3</strain>
        <tissue evidence="7">Complete organism</tissue>
    </source>
</reference>
<protein>
    <submittedName>
        <fullName evidence="7">Superkiller viralicidic activity 2 2</fullName>
    </submittedName>
</protein>
<evidence type="ECO:0000256" key="3">
    <source>
        <dbReference type="ARBA" id="ARBA00022806"/>
    </source>
</evidence>
<sequence length="293" mass="32960">MDNIDDLFSVFSEESTVTRSLIGTSKNVSKQESSSQSSEPIEECVASLKRHKTKTDGDEAPQAKTSKMETVEDENVVDDKLLMSGPRIAIHTLETIEQCTHEVAVPPDADYAPLRPYSGPPAKEYPFVLDPFQKEAILCLQNSQSVLVSAHTSAGKTVVAEYAIAMSLKEKQRVIYTTPIKALSNQKYREFSEEFKDVGLMTGDVTINPTASCLIMTTEILRSMLYRGSEVVREVAWVIFDEIHYMRDKERGVVWEETIILLPDNVHFVFLSATIPNARQFAEWICHLHKQPC</sequence>
<dbReference type="GO" id="GO:0016787">
    <property type="term" value="F:hydrolase activity"/>
    <property type="evidence" value="ECO:0007669"/>
    <property type="project" value="UniProtKB-KW"/>
</dbReference>
<dbReference type="CDD" id="cd18024">
    <property type="entry name" value="DEXHc_Mtr4-like"/>
    <property type="match status" value="1"/>
</dbReference>